<evidence type="ECO:0000313" key="3">
    <source>
        <dbReference type="Proteomes" id="UP001175211"/>
    </source>
</evidence>
<sequence>MCMISPARSIRSTSCLQTDSSVVPLASKRVLLLPAIDDAAHHFSILLTATSQTGSHSPIVINVGRRGPSSYNRRSNARFSSGTSSEAFTSGPKRQLFFSRINTFWTASSTILRVVTKMTRIGSNARTPPVDQLKVTGLFATPVAAVLDEGKTGYVTYISRFPYTTYPFPFTTTSSVTTTSHTTFLYVSPTPTTPLANSRRWLSASYPGPWVTHTSYFHVALSSAFNPNKIATHQTASSMLSVSIAQPSRGLKGPAAAVADGALLLRPQMESFAKDIACAVVTSTDGILSERSHLCSGTRLLRPQVVSFAKDLTCAVVLGGYVRWWCPSRRMSPVWWYSSVVLCFLVDDSYALIAADLPYTSCHSAWFAMSGLWTRPFLIGTWRRFFPADSDYTVAPQSYSFSDPYGSANLVIGFEVVFEDKPVFFLQIKEPQALAVKSAREEADGQMRKCMRDLAPNCLLGILYGISAFGTRLCFYSYDKQTRILPKRVSPDRERETDIAPLNRWTATSCKMKEANDSKILSQRSRRNANDFERGGDSVCRTY</sequence>
<keyword evidence="3" id="KW-1185">Reference proteome</keyword>
<accession>A0AA39MQN1</accession>
<dbReference type="GeneID" id="85363946"/>
<comment type="caution">
    <text evidence="2">The sequence shown here is derived from an EMBL/GenBank/DDBJ whole genome shotgun (WGS) entry which is preliminary data.</text>
</comment>
<protein>
    <submittedName>
        <fullName evidence="2">Uncharacterized protein</fullName>
    </submittedName>
</protein>
<dbReference type="RefSeq" id="XP_060324385.1">
    <property type="nucleotide sequence ID" value="XM_060480398.1"/>
</dbReference>
<gene>
    <name evidence="2" type="ORF">EV420DRAFT_1752241</name>
</gene>
<evidence type="ECO:0000313" key="2">
    <source>
        <dbReference type="EMBL" id="KAK0442698.1"/>
    </source>
</evidence>
<evidence type="ECO:0000256" key="1">
    <source>
        <dbReference type="SAM" id="MobiDB-lite"/>
    </source>
</evidence>
<dbReference type="AlphaFoldDB" id="A0AA39MQN1"/>
<dbReference type="Proteomes" id="UP001175211">
    <property type="component" value="Unassembled WGS sequence"/>
</dbReference>
<proteinExistence type="predicted"/>
<dbReference type="EMBL" id="JAUEPS010000063">
    <property type="protein sequence ID" value="KAK0442698.1"/>
    <property type="molecule type" value="Genomic_DNA"/>
</dbReference>
<organism evidence="2 3">
    <name type="scientific">Armillaria tabescens</name>
    <name type="common">Ringless honey mushroom</name>
    <name type="synonym">Agaricus tabescens</name>
    <dbReference type="NCBI Taxonomy" id="1929756"/>
    <lineage>
        <taxon>Eukaryota</taxon>
        <taxon>Fungi</taxon>
        <taxon>Dikarya</taxon>
        <taxon>Basidiomycota</taxon>
        <taxon>Agaricomycotina</taxon>
        <taxon>Agaricomycetes</taxon>
        <taxon>Agaricomycetidae</taxon>
        <taxon>Agaricales</taxon>
        <taxon>Marasmiineae</taxon>
        <taxon>Physalacriaceae</taxon>
        <taxon>Desarmillaria</taxon>
    </lineage>
</organism>
<feature type="region of interest" description="Disordered" evidence="1">
    <location>
        <begin position="65"/>
        <end position="90"/>
    </location>
</feature>
<reference evidence="2" key="1">
    <citation type="submission" date="2023-06" db="EMBL/GenBank/DDBJ databases">
        <authorList>
            <consortium name="Lawrence Berkeley National Laboratory"/>
            <person name="Ahrendt S."/>
            <person name="Sahu N."/>
            <person name="Indic B."/>
            <person name="Wong-Bajracharya J."/>
            <person name="Merenyi Z."/>
            <person name="Ke H.-M."/>
            <person name="Monk M."/>
            <person name="Kocsube S."/>
            <person name="Drula E."/>
            <person name="Lipzen A."/>
            <person name="Balint B."/>
            <person name="Henrissat B."/>
            <person name="Andreopoulos B."/>
            <person name="Martin F.M."/>
            <person name="Harder C.B."/>
            <person name="Rigling D."/>
            <person name="Ford K.L."/>
            <person name="Foster G.D."/>
            <person name="Pangilinan J."/>
            <person name="Papanicolaou A."/>
            <person name="Barry K."/>
            <person name="LaButti K."/>
            <person name="Viragh M."/>
            <person name="Koriabine M."/>
            <person name="Yan M."/>
            <person name="Riley R."/>
            <person name="Champramary S."/>
            <person name="Plett K.L."/>
            <person name="Tsai I.J."/>
            <person name="Slot J."/>
            <person name="Sipos G."/>
            <person name="Plett J."/>
            <person name="Nagy L.G."/>
            <person name="Grigoriev I.V."/>
        </authorList>
    </citation>
    <scope>NUCLEOTIDE SEQUENCE</scope>
    <source>
        <strain evidence="2">CCBAS 213</strain>
    </source>
</reference>
<feature type="compositionally biased region" description="Polar residues" evidence="1">
    <location>
        <begin position="69"/>
        <end position="88"/>
    </location>
</feature>
<name>A0AA39MQN1_ARMTA</name>